<dbReference type="AlphaFoldDB" id="A0A7I7TWF6"/>
<reference evidence="3 4" key="1">
    <citation type="journal article" date="2019" name="Emerg. Microbes Infect.">
        <title>Comprehensive subspecies identification of 175 nontuberculous mycobacteria species based on 7547 genomic profiles.</title>
        <authorList>
            <person name="Matsumoto Y."/>
            <person name="Kinjo T."/>
            <person name="Motooka D."/>
            <person name="Nabeya D."/>
            <person name="Jung N."/>
            <person name="Uechi K."/>
            <person name="Horii T."/>
            <person name="Iida T."/>
            <person name="Fujita J."/>
            <person name="Nakamura S."/>
        </authorList>
    </citation>
    <scope>NUCLEOTIDE SEQUENCE [LARGE SCALE GENOMIC DNA]</scope>
    <source>
        <strain evidence="3 4">JCM 6367</strain>
    </source>
</reference>
<evidence type="ECO:0000259" key="2">
    <source>
        <dbReference type="PROSITE" id="PS51708"/>
    </source>
</evidence>
<name>A0A7I7TWF6_MYCPF</name>
<gene>
    <name evidence="3" type="ORF">MPRF_04110</name>
</gene>
<dbReference type="Gene3D" id="1.40.20.10">
    <property type="entry name" value="CHAD domain"/>
    <property type="match status" value="1"/>
</dbReference>
<evidence type="ECO:0000256" key="1">
    <source>
        <dbReference type="SAM" id="MobiDB-lite"/>
    </source>
</evidence>
<organism evidence="3 4">
    <name type="scientific">Mycolicibacterium parafortuitum</name>
    <name type="common">Mycobacterium parafortuitum</name>
    <dbReference type="NCBI Taxonomy" id="39692"/>
    <lineage>
        <taxon>Bacteria</taxon>
        <taxon>Bacillati</taxon>
        <taxon>Actinomycetota</taxon>
        <taxon>Actinomycetes</taxon>
        <taxon>Mycobacteriales</taxon>
        <taxon>Mycobacteriaceae</taxon>
        <taxon>Mycolicibacterium</taxon>
    </lineage>
</organism>
<dbReference type="InterPro" id="IPR007899">
    <property type="entry name" value="CHAD_dom"/>
</dbReference>
<evidence type="ECO:0000313" key="3">
    <source>
        <dbReference type="EMBL" id="BBY73512.1"/>
    </source>
</evidence>
<dbReference type="EMBL" id="AP022598">
    <property type="protein sequence ID" value="BBY73512.1"/>
    <property type="molecule type" value="Genomic_DNA"/>
</dbReference>
<sequence>MTALPGYLAEQTGLILDGIGGLREGADPIHDTRVAIRRTRSTVRIFARHLDRDAARTFDDELKWFAGLLGEVRDPQVQQRRLRAAVRALNDALALGPVEARIQRDLHDVETTARAHVTEAMQAPRFDELVTALRRWRTDPPVRPGKKLRKSAARADRKARKRLAQALGSDDDAPLHRARKAAKRARYAAELLQHNGETKHAKRTEKHHKRIQKILGDLQDTVVARPMLRRLGADAGTTDGENGFTFGLLYAREEQLAARCRRDVTSRAGYRDRR</sequence>
<protein>
    <recommendedName>
        <fullName evidence="2">CHAD domain-containing protein</fullName>
    </recommendedName>
</protein>
<dbReference type="SMART" id="SM00880">
    <property type="entry name" value="CHAD"/>
    <property type="match status" value="1"/>
</dbReference>
<feature type="domain" description="CHAD" evidence="2">
    <location>
        <begin position="1"/>
        <end position="274"/>
    </location>
</feature>
<feature type="region of interest" description="Disordered" evidence="1">
    <location>
        <begin position="138"/>
        <end position="173"/>
    </location>
</feature>
<dbReference type="PROSITE" id="PS51708">
    <property type="entry name" value="CHAD"/>
    <property type="match status" value="1"/>
</dbReference>
<dbReference type="Proteomes" id="UP000466554">
    <property type="component" value="Chromosome"/>
</dbReference>
<evidence type="ECO:0000313" key="4">
    <source>
        <dbReference type="Proteomes" id="UP000466554"/>
    </source>
</evidence>
<feature type="compositionally biased region" description="Basic residues" evidence="1">
    <location>
        <begin position="144"/>
        <end position="163"/>
    </location>
</feature>
<dbReference type="PANTHER" id="PTHR39339:SF1">
    <property type="entry name" value="CHAD DOMAIN-CONTAINING PROTEIN"/>
    <property type="match status" value="1"/>
</dbReference>
<proteinExistence type="predicted"/>
<accession>A0A7I7TWF6</accession>
<dbReference type="InterPro" id="IPR038186">
    <property type="entry name" value="CHAD_dom_sf"/>
</dbReference>
<dbReference type="PANTHER" id="PTHR39339">
    <property type="entry name" value="SLR1444 PROTEIN"/>
    <property type="match status" value="1"/>
</dbReference>
<dbReference type="Pfam" id="PF05235">
    <property type="entry name" value="CHAD"/>
    <property type="match status" value="1"/>
</dbReference>